<feature type="chain" id="PRO_5045549909" description="Tetratricopeptide repeat protein" evidence="3">
    <location>
        <begin position="20"/>
        <end position="302"/>
    </location>
</feature>
<evidence type="ECO:0000256" key="3">
    <source>
        <dbReference type="SAM" id="SignalP"/>
    </source>
</evidence>
<evidence type="ECO:0000256" key="2">
    <source>
        <dbReference type="SAM" id="MobiDB-lite"/>
    </source>
</evidence>
<reference evidence="5" key="1">
    <citation type="journal article" date="2022" name="Int. J. Syst. Evol. Microbiol.">
        <title>Anaeromyxobacter oryzae sp. nov., Anaeromyxobacter diazotrophicus sp. nov. and Anaeromyxobacter paludicola sp. nov., isolated from paddy soils.</title>
        <authorList>
            <person name="Itoh H."/>
            <person name="Xu Z."/>
            <person name="Mise K."/>
            <person name="Masuda Y."/>
            <person name="Ushijima N."/>
            <person name="Hayakawa C."/>
            <person name="Shiratori Y."/>
            <person name="Senoo K."/>
        </authorList>
    </citation>
    <scope>NUCLEOTIDE SEQUENCE [LARGE SCALE GENOMIC DNA]</scope>
    <source>
        <strain evidence="5">Red630</strain>
    </source>
</reference>
<evidence type="ECO:0000256" key="1">
    <source>
        <dbReference type="SAM" id="Coils"/>
    </source>
</evidence>
<dbReference type="SUPFAM" id="SSF48452">
    <property type="entry name" value="TPR-like"/>
    <property type="match status" value="1"/>
</dbReference>
<dbReference type="RefSeq" id="WP_248340629.1">
    <property type="nucleotide sequence ID" value="NZ_AP025592.1"/>
</dbReference>
<proteinExistence type="predicted"/>
<sequence>MTGALRTILLGCLLLAASAALDFRLATTTQNRPYDVAHVPRGAVARTASLGQRGLVADLYWLMLVQYVGEPRAQERGWSQLLPLAELVTDLDPRHGYVYQTAGLVLSAAGRLDESDQILRKGIEKGPFWWTYPYYLAFNAWFYRGDYPAAAHWAEIAAKRPGASRNVSHLAVALAAKSGSPEDAIAVIEELRRGAQDEVSQERLDEQLKLAILERDAQRLEKAAERYEREQGKPLRRLEELVQAGLVPAIPPDPFGGEYVWVFTHHKVRSSANPFRFEVRPPTQAPSFQYRPSDKAAERIDR</sequence>
<feature type="compositionally biased region" description="Basic and acidic residues" evidence="2">
    <location>
        <begin position="292"/>
        <end position="302"/>
    </location>
</feature>
<keyword evidence="1" id="KW-0175">Coiled coil</keyword>
<dbReference type="EMBL" id="AP025592">
    <property type="protein sequence ID" value="BDG09034.1"/>
    <property type="molecule type" value="Genomic_DNA"/>
</dbReference>
<keyword evidence="3" id="KW-0732">Signal</keyword>
<feature type="region of interest" description="Disordered" evidence="2">
    <location>
        <begin position="277"/>
        <end position="302"/>
    </location>
</feature>
<organism evidence="4 5">
    <name type="scientific">Anaeromyxobacter paludicola</name>
    <dbReference type="NCBI Taxonomy" id="2918171"/>
    <lineage>
        <taxon>Bacteria</taxon>
        <taxon>Pseudomonadati</taxon>
        <taxon>Myxococcota</taxon>
        <taxon>Myxococcia</taxon>
        <taxon>Myxococcales</taxon>
        <taxon>Cystobacterineae</taxon>
        <taxon>Anaeromyxobacteraceae</taxon>
        <taxon>Anaeromyxobacter</taxon>
    </lineage>
</organism>
<evidence type="ECO:0000313" key="4">
    <source>
        <dbReference type="EMBL" id="BDG09034.1"/>
    </source>
</evidence>
<dbReference type="Gene3D" id="1.25.40.10">
    <property type="entry name" value="Tetratricopeptide repeat domain"/>
    <property type="match status" value="1"/>
</dbReference>
<gene>
    <name evidence="4" type="ORF">AMPC_21470</name>
</gene>
<evidence type="ECO:0000313" key="5">
    <source>
        <dbReference type="Proteomes" id="UP001162734"/>
    </source>
</evidence>
<feature type="coiled-coil region" evidence="1">
    <location>
        <begin position="203"/>
        <end position="233"/>
    </location>
</feature>
<feature type="signal peptide" evidence="3">
    <location>
        <begin position="1"/>
        <end position="19"/>
    </location>
</feature>
<dbReference type="Proteomes" id="UP001162734">
    <property type="component" value="Chromosome"/>
</dbReference>
<protein>
    <recommendedName>
        <fullName evidence="6">Tetratricopeptide repeat protein</fullName>
    </recommendedName>
</protein>
<accession>A0ABM7XAZ7</accession>
<name>A0ABM7XAZ7_9BACT</name>
<evidence type="ECO:0008006" key="6">
    <source>
        <dbReference type="Google" id="ProtNLM"/>
    </source>
</evidence>
<dbReference type="InterPro" id="IPR011990">
    <property type="entry name" value="TPR-like_helical_dom_sf"/>
</dbReference>
<keyword evidence="5" id="KW-1185">Reference proteome</keyword>